<reference evidence="2 3" key="1">
    <citation type="submission" date="2019-03" db="EMBL/GenBank/DDBJ databases">
        <title>Single cell metagenomics reveals metabolic interactions within the superorganism composed of flagellate Streblomastix strix and complex community of Bacteroidetes bacteria on its surface.</title>
        <authorList>
            <person name="Treitli S.C."/>
            <person name="Kolisko M."/>
            <person name="Husnik F."/>
            <person name="Keeling P."/>
            <person name="Hampl V."/>
        </authorList>
    </citation>
    <scope>NUCLEOTIDE SEQUENCE [LARGE SCALE GENOMIC DNA]</scope>
    <source>
        <strain evidence="2">ST1C</strain>
    </source>
</reference>
<dbReference type="Proteomes" id="UP000324800">
    <property type="component" value="Unassembled WGS sequence"/>
</dbReference>
<proteinExistence type="predicted"/>
<gene>
    <name evidence="2" type="ORF">EZS28_031916</name>
</gene>
<name>A0A5J4UQ86_9EUKA</name>
<comment type="caution">
    <text evidence="2">The sequence shown here is derived from an EMBL/GenBank/DDBJ whole genome shotgun (WGS) entry which is preliminary data.</text>
</comment>
<evidence type="ECO:0000313" key="3">
    <source>
        <dbReference type="Proteomes" id="UP000324800"/>
    </source>
</evidence>
<protein>
    <submittedName>
        <fullName evidence="2">Uncharacterized protein</fullName>
    </submittedName>
</protein>
<organism evidence="2 3">
    <name type="scientific">Streblomastix strix</name>
    <dbReference type="NCBI Taxonomy" id="222440"/>
    <lineage>
        <taxon>Eukaryota</taxon>
        <taxon>Metamonada</taxon>
        <taxon>Preaxostyla</taxon>
        <taxon>Oxymonadida</taxon>
        <taxon>Streblomastigidae</taxon>
        <taxon>Streblomastix</taxon>
    </lineage>
</organism>
<evidence type="ECO:0000256" key="1">
    <source>
        <dbReference type="SAM" id="Coils"/>
    </source>
</evidence>
<feature type="coiled-coil region" evidence="1">
    <location>
        <begin position="129"/>
        <end position="163"/>
    </location>
</feature>
<evidence type="ECO:0000313" key="2">
    <source>
        <dbReference type="EMBL" id="KAA6372557.1"/>
    </source>
</evidence>
<dbReference type="OrthoDB" id="10055605at2759"/>
<accession>A0A5J4UQ86</accession>
<sequence>MSELGISDKISNSRTQLNVIVKDVERLEAESEALRVQLEAMSQKEQEALAQIQSLRKKLDGEREVLESKTSEKTGIEKEISDLRREVFELNKEVAQQRHTQEGLRTTVKVQAEAVDENAREILLFENKRKIKQRELDDSRRKNQIIEAEIAKTQEQLQQYQKKFTDLGLPENIPT</sequence>
<feature type="coiled-coil region" evidence="1">
    <location>
        <begin position="10"/>
        <end position="100"/>
    </location>
</feature>
<keyword evidence="1" id="KW-0175">Coiled coil</keyword>
<dbReference type="EMBL" id="SNRW01013494">
    <property type="protein sequence ID" value="KAA6372557.1"/>
    <property type="molecule type" value="Genomic_DNA"/>
</dbReference>
<dbReference type="Gene3D" id="1.20.5.1160">
    <property type="entry name" value="Vasodilator-stimulated phosphoprotein"/>
    <property type="match status" value="1"/>
</dbReference>
<dbReference type="AlphaFoldDB" id="A0A5J4UQ86"/>